<proteinExistence type="predicted"/>
<keyword evidence="3" id="KW-1185">Reference proteome</keyword>
<sequence>MLHNGRGLIELPTTRGAVQYVLAGVQWVLYNPDCPEEKAKMHSFFSFTVLPQGEAGPPGPAGSSGSPGERGEPGPQGLAGPPGPQVHGN</sequence>
<dbReference type="Ensembl" id="ENSMUNT00000030187.1">
    <property type="protein sequence ID" value="ENSMUNP00000027263.1"/>
    <property type="gene ID" value="ENSMUNG00000020156.1"/>
</dbReference>
<evidence type="ECO:0000313" key="2">
    <source>
        <dbReference type="Ensembl" id="ENSMUNP00000027263.1"/>
    </source>
</evidence>
<name>A0A8V5FUR8_MELUD</name>
<feature type="compositionally biased region" description="Low complexity" evidence="1">
    <location>
        <begin position="51"/>
        <end position="79"/>
    </location>
</feature>
<reference evidence="2" key="3">
    <citation type="submission" date="2025-09" db="UniProtKB">
        <authorList>
            <consortium name="Ensembl"/>
        </authorList>
    </citation>
    <scope>IDENTIFICATION</scope>
</reference>
<evidence type="ECO:0000256" key="1">
    <source>
        <dbReference type="SAM" id="MobiDB-lite"/>
    </source>
</evidence>
<dbReference type="Proteomes" id="UP000694405">
    <property type="component" value="Chromosome 8"/>
</dbReference>
<organism evidence="2 3">
    <name type="scientific">Melopsittacus undulatus</name>
    <name type="common">Budgerigar</name>
    <name type="synonym">Psittacus undulatus</name>
    <dbReference type="NCBI Taxonomy" id="13146"/>
    <lineage>
        <taxon>Eukaryota</taxon>
        <taxon>Metazoa</taxon>
        <taxon>Chordata</taxon>
        <taxon>Craniata</taxon>
        <taxon>Vertebrata</taxon>
        <taxon>Euteleostomi</taxon>
        <taxon>Archelosauria</taxon>
        <taxon>Archosauria</taxon>
        <taxon>Dinosauria</taxon>
        <taxon>Saurischia</taxon>
        <taxon>Theropoda</taxon>
        <taxon>Coelurosauria</taxon>
        <taxon>Aves</taxon>
        <taxon>Neognathae</taxon>
        <taxon>Neoaves</taxon>
        <taxon>Telluraves</taxon>
        <taxon>Australaves</taxon>
        <taxon>Psittaciformes</taxon>
        <taxon>Psittaculidae</taxon>
        <taxon>Melopsittacus</taxon>
    </lineage>
</organism>
<reference evidence="2" key="2">
    <citation type="submission" date="2025-08" db="UniProtKB">
        <authorList>
            <consortium name="Ensembl"/>
        </authorList>
    </citation>
    <scope>IDENTIFICATION</scope>
</reference>
<evidence type="ECO:0000313" key="3">
    <source>
        <dbReference type="Proteomes" id="UP000694405"/>
    </source>
</evidence>
<feature type="region of interest" description="Disordered" evidence="1">
    <location>
        <begin position="50"/>
        <end position="89"/>
    </location>
</feature>
<protein>
    <submittedName>
        <fullName evidence="2">Uncharacterized protein</fullName>
    </submittedName>
</protein>
<accession>A0A8V5FUR8</accession>
<dbReference type="AlphaFoldDB" id="A0A8V5FUR8"/>
<reference evidence="2" key="1">
    <citation type="submission" date="2020-03" db="EMBL/GenBank/DDBJ databases">
        <title>Melopsittacus undulatus (budgerigar) genome, bMelUnd1, maternal haplotype with Z.</title>
        <authorList>
            <person name="Gedman G."/>
            <person name="Mountcastle J."/>
            <person name="Haase B."/>
            <person name="Formenti G."/>
            <person name="Wright T."/>
            <person name="Apodaca J."/>
            <person name="Pelan S."/>
            <person name="Chow W."/>
            <person name="Rhie A."/>
            <person name="Howe K."/>
            <person name="Fedrigo O."/>
            <person name="Jarvis E.D."/>
        </authorList>
    </citation>
    <scope>NUCLEOTIDE SEQUENCE [LARGE SCALE GENOMIC DNA]</scope>
</reference>